<dbReference type="KEGG" id="aqu:109584220"/>
<dbReference type="PROSITE" id="PS50145">
    <property type="entry name" value="ZF_TRAF"/>
    <property type="match status" value="2"/>
</dbReference>
<feature type="zinc finger region" description="TRAF-type" evidence="4">
    <location>
        <begin position="173"/>
        <end position="221"/>
    </location>
</feature>
<feature type="transmembrane region" description="Helical" evidence="6">
    <location>
        <begin position="1104"/>
        <end position="1129"/>
    </location>
</feature>
<dbReference type="PANTHER" id="PTHR10131:SF94">
    <property type="entry name" value="TNF RECEPTOR-ASSOCIATED FACTOR 4"/>
    <property type="match status" value="1"/>
</dbReference>
<dbReference type="InterPro" id="IPR027417">
    <property type="entry name" value="P-loop_NTPase"/>
</dbReference>
<feature type="compositionally biased region" description="Basic and acidic residues" evidence="5">
    <location>
        <begin position="370"/>
        <end position="387"/>
    </location>
</feature>
<dbReference type="EnsemblMetazoa" id="XM_019999879.1">
    <property type="protein sequence ID" value="XP_019855438.1"/>
    <property type="gene ID" value="LOC109584220"/>
</dbReference>
<proteinExistence type="predicted"/>
<feature type="domain" description="TRAF-type" evidence="9">
    <location>
        <begin position="120"/>
        <end position="171"/>
    </location>
</feature>
<evidence type="ECO:0000259" key="9">
    <source>
        <dbReference type="PROSITE" id="PS50145"/>
    </source>
</evidence>
<dbReference type="GO" id="GO:0008270">
    <property type="term" value="F:zinc ion binding"/>
    <property type="evidence" value="ECO:0007669"/>
    <property type="project" value="UniProtKB-KW"/>
</dbReference>
<dbReference type="PANTHER" id="PTHR10131">
    <property type="entry name" value="TNF RECEPTOR ASSOCIATED FACTOR"/>
    <property type="match status" value="1"/>
</dbReference>
<keyword evidence="6" id="KW-0472">Membrane</keyword>
<evidence type="ECO:0000256" key="5">
    <source>
        <dbReference type="SAM" id="MobiDB-lite"/>
    </source>
</evidence>
<dbReference type="Gene3D" id="1.10.533.10">
    <property type="entry name" value="Death Domain, Fas"/>
    <property type="match status" value="2"/>
</dbReference>
<dbReference type="InterPro" id="IPR036388">
    <property type="entry name" value="WH-like_DNA-bd_sf"/>
</dbReference>
<feature type="domain" description="Death" evidence="7">
    <location>
        <begin position="1172"/>
        <end position="1239"/>
    </location>
</feature>
<name>A0AAN0JFM1_AMPQE</name>
<dbReference type="Pfam" id="PF02176">
    <property type="entry name" value="zf-TRAF"/>
    <property type="match status" value="2"/>
</dbReference>
<reference evidence="11" key="1">
    <citation type="journal article" date="2010" name="Nature">
        <title>The Amphimedon queenslandica genome and the evolution of animal complexity.</title>
        <authorList>
            <person name="Srivastava M."/>
            <person name="Simakov O."/>
            <person name="Chapman J."/>
            <person name="Fahey B."/>
            <person name="Gauthier M.E."/>
            <person name="Mitros T."/>
            <person name="Richards G.S."/>
            <person name="Conaco C."/>
            <person name="Dacre M."/>
            <person name="Hellsten U."/>
            <person name="Larroux C."/>
            <person name="Putnam N.H."/>
            <person name="Stanke M."/>
            <person name="Adamska M."/>
            <person name="Darling A."/>
            <person name="Degnan S.M."/>
            <person name="Oakley T.H."/>
            <person name="Plachetzki D.C."/>
            <person name="Zhai Y."/>
            <person name="Adamski M."/>
            <person name="Calcino A."/>
            <person name="Cummins S.F."/>
            <person name="Goodstein D.M."/>
            <person name="Harris C."/>
            <person name="Jackson D.J."/>
            <person name="Leys S.P."/>
            <person name="Shu S."/>
            <person name="Woodcroft B.J."/>
            <person name="Vervoort M."/>
            <person name="Kosik K.S."/>
            <person name="Manning G."/>
            <person name="Degnan B.M."/>
            <person name="Rokhsar D.S."/>
        </authorList>
    </citation>
    <scope>NUCLEOTIDE SEQUENCE [LARGE SCALE GENOMIC DNA]</scope>
</reference>
<dbReference type="InterPro" id="IPR000488">
    <property type="entry name" value="Death_dom"/>
</dbReference>
<dbReference type="Proteomes" id="UP000007879">
    <property type="component" value="Unassembled WGS sequence"/>
</dbReference>
<dbReference type="InterPro" id="IPR011029">
    <property type="entry name" value="DEATH-like_dom_sf"/>
</dbReference>
<evidence type="ECO:0000256" key="1">
    <source>
        <dbReference type="ARBA" id="ARBA00022723"/>
    </source>
</evidence>
<dbReference type="CDD" id="cd01670">
    <property type="entry name" value="Death"/>
    <property type="match status" value="1"/>
</dbReference>
<dbReference type="SUPFAM" id="SSF57850">
    <property type="entry name" value="RING/U-box"/>
    <property type="match status" value="1"/>
</dbReference>
<keyword evidence="6" id="KW-1133">Transmembrane helix</keyword>
<reference evidence="10" key="2">
    <citation type="submission" date="2024-06" db="UniProtKB">
        <authorList>
            <consortium name="EnsemblMetazoa"/>
        </authorList>
    </citation>
    <scope>IDENTIFICATION</scope>
</reference>
<evidence type="ECO:0008006" key="12">
    <source>
        <dbReference type="Google" id="ProtNLM"/>
    </source>
</evidence>
<organism evidence="10 11">
    <name type="scientific">Amphimedon queenslandica</name>
    <name type="common">Sponge</name>
    <dbReference type="NCBI Taxonomy" id="400682"/>
    <lineage>
        <taxon>Eukaryota</taxon>
        <taxon>Metazoa</taxon>
        <taxon>Porifera</taxon>
        <taxon>Demospongiae</taxon>
        <taxon>Heteroscleromorpha</taxon>
        <taxon>Haplosclerida</taxon>
        <taxon>Niphatidae</taxon>
        <taxon>Amphimedon</taxon>
    </lineage>
</organism>
<dbReference type="InterPro" id="IPR013083">
    <property type="entry name" value="Znf_RING/FYVE/PHD"/>
</dbReference>
<evidence type="ECO:0000313" key="10">
    <source>
        <dbReference type="EnsemblMetazoa" id="XP_019855438.1"/>
    </source>
</evidence>
<evidence type="ECO:0000256" key="2">
    <source>
        <dbReference type="ARBA" id="ARBA00022771"/>
    </source>
</evidence>
<keyword evidence="2 4" id="KW-0863">Zinc-finger</keyword>
<dbReference type="GO" id="GO:0007165">
    <property type="term" value="P:signal transduction"/>
    <property type="evidence" value="ECO:0007669"/>
    <property type="project" value="InterPro"/>
</dbReference>
<evidence type="ECO:0000313" key="11">
    <source>
        <dbReference type="Proteomes" id="UP000007879"/>
    </source>
</evidence>
<evidence type="ECO:0000256" key="4">
    <source>
        <dbReference type="PROSITE-ProRule" id="PRU00207"/>
    </source>
</evidence>
<dbReference type="RefSeq" id="XP_019855438.1">
    <property type="nucleotide sequence ID" value="XM_019999879.1"/>
</dbReference>
<keyword evidence="3 4" id="KW-0862">Zinc</keyword>
<dbReference type="Gene3D" id="3.30.40.10">
    <property type="entry name" value="Zinc/RING finger domain, C3HC4 (zinc finger)"/>
    <property type="match status" value="3"/>
</dbReference>
<feature type="zinc finger region" description="TRAF-type" evidence="4">
    <location>
        <begin position="120"/>
        <end position="171"/>
    </location>
</feature>
<dbReference type="SUPFAM" id="SSF52540">
    <property type="entry name" value="P-loop containing nucleoside triphosphate hydrolases"/>
    <property type="match status" value="1"/>
</dbReference>
<dbReference type="InterPro" id="IPR001293">
    <property type="entry name" value="Znf_TRAF"/>
</dbReference>
<dbReference type="AlphaFoldDB" id="A0AAN0JFM1"/>
<dbReference type="PROSITE" id="PS50017">
    <property type="entry name" value="DEATH_DOMAIN"/>
    <property type="match status" value="1"/>
</dbReference>
<accession>A0AAN0JFM1</accession>
<keyword evidence="11" id="KW-1185">Reference proteome</keyword>
<dbReference type="InterPro" id="IPR001841">
    <property type="entry name" value="Znf_RING"/>
</dbReference>
<dbReference type="SUPFAM" id="SSF47986">
    <property type="entry name" value="DEATH domain"/>
    <property type="match status" value="1"/>
</dbReference>
<dbReference type="Pfam" id="PF00531">
    <property type="entry name" value="Death"/>
    <property type="match status" value="1"/>
</dbReference>
<feature type="region of interest" description="Disordered" evidence="5">
    <location>
        <begin position="370"/>
        <end position="389"/>
    </location>
</feature>
<dbReference type="GeneID" id="109584220"/>
<dbReference type="Gene3D" id="1.10.10.10">
    <property type="entry name" value="Winged helix-like DNA-binding domain superfamily/Winged helix DNA-binding domain"/>
    <property type="match status" value="1"/>
</dbReference>
<keyword evidence="6" id="KW-0812">Transmembrane</keyword>
<feature type="domain" description="RING-type" evidence="8">
    <location>
        <begin position="37"/>
        <end position="77"/>
    </location>
</feature>
<dbReference type="SUPFAM" id="SSF49599">
    <property type="entry name" value="TRAF domain-like"/>
    <property type="match status" value="2"/>
</dbReference>
<protein>
    <recommendedName>
        <fullName evidence="12">Death domain-containing protein</fullName>
    </recommendedName>
</protein>
<evidence type="ECO:0000256" key="6">
    <source>
        <dbReference type="SAM" id="Phobius"/>
    </source>
</evidence>
<evidence type="ECO:0000259" key="7">
    <source>
        <dbReference type="PROSITE" id="PS50017"/>
    </source>
</evidence>
<sequence>MVSNIYGSRSFKMDYLSGGYDVQFAERHRELAEKYTCVICRMVPKDVHQFTCCGKLVCYSCIENYKRESPHNCPVCRKHGFKYFNDTSLNQEILSLKVFCYYKELGCQWTGELRSLTREHAHTCVYKLVLCEQCGQRVPEKNLGDHLASACVKRMFWCQYCKESGSFEFIQDTHINECPERPIECPNYGCQIIFKRKEIEAHRNVCMHQLVHCCYHPIGCKIMVKRMLKARHEANCRFRNDMKGLSHKKDKEDDDTGELADKLLEKRGSYIYVDAIDYDAVSKWLQEGTVNLTVKRVQMLGPPGSGKTCSQRLLLNEDPPEEAVTDSTPITCRAVKATRISVADGRMERVDVKALLSRLACDLKEAAAKQEETPMAKHDTRPKEKSSEVISISMPIEAKTPESANAADNHDPHSTKICNEILRAIPEAKAKLDRHLVYIIDSGGQTAFQELLPLFTRPASLNIITLDLSKGLDEKLDLRYRIDGTPFPCDPTFSYTNIEFIKDVLSSGAILQPLDTPQSKKALQYPGYFILGTHSDDAKATPQNIKKYNEELSSLKSGSKDKGYYIISAKLGDTNEIIYPVNTMLKSGPERQVEAKNLCETIYDDVSGDVFKIPVRWFAFELTLLEKAEGHSFLQLDDVLFAGKSLQMDEADTRLALQYLHNVTIILYYPQVLPDIVFVDPHPILNILSRLLALTYKIDRRFLRHLTKETPSQSELDNLSKKGIFTKSLLDKLKDDQGFPKSDFIKLLLHLHIIVEMDGGYFIPSALPPCGSTGPPPDSDFIDSLLVVWCNPVTKEILPVPRGIFSLAIINLMTFKQPQFRFPPSAVPRTHRKYFRHRDAMSFRVYVHNELVGTIHFIKKHRHIEIYFESNEVKYCPLICKAVTEAINRSSVAINLKPDGHEFTFDCSTEDSYCIVKKEDEKKAECTLCTKPPLISGQEKRWSWFHITYQTLTEASKTLDITHLQKVLNLLREGHFNGDWEGLGLELGLYQHPTLSNIQYSYTRGAALRECLATWLLKADAVDENGGVTYVSLANAVERLSQKSVADYIRRKCGIDCSQEEIIESNDIPQSKPVPAQDSYHIAEEEEKEKQIAEKSRTGSSCPWTILLGVVVFMFICVALFAIVGITAYMRIINDEGQAIFDKGNNGWTELEITDLKEILGLLHDGHFPDHRWLDLGIRLKILHTTLTTIEADTNSAHRRLLEMLSLWLRRGKATWSELGTALSEMEEYKSAELVKTRVAKKKHEL</sequence>
<dbReference type="PROSITE" id="PS50089">
    <property type="entry name" value="ZF_RING_2"/>
    <property type="match status" value="1"/>
</dbReference>
<feature type="domain" description="TRAF-type" evidence="9">
    <location>
        <begin position="173"/>
        <end position="221"/>
    </location>
</feature>
<evidence type="ECO:0000256" key="3">
    <source>
        <dbReference type="ARBA" id="ARBA00022833"/>
    </source>
</evidence>
<evidence type="ECO:0000259" key="8">
    <source>
        <dbReference type="PROSITE" id="PS50089"/>
    </source>
</evidence>
<keyword evidence="1 4" id="KW-0479">Metal-binding</keyword>